<dbReference type="FunFam" id="2.60.120.330:FF:000005">
    <property type="entry name" value="1-aminocyclopropane-1-carboxylate oxidase homolog 1"/>
    <property type="match status" value="2"/>
</dbReference>
<keyword evidence="5" id="KW-0408">Iron</keyword>
<evidence type="ECO:0000256" key="5">
    <source>
        <dbReference type="ARBA" id="ARBA00023004"/>
    </source>
</evidence>
<dbReference type="PANTHER" id="PTHR10209:SF776">
    <property type="entry name" value="2OG-FE(II) OXYGENASE FAMILY OXIDOREDUCTASE"/>
    <property type="match status" value="1"/>
</dbReference>
<evidence type="ECO:0000256" key="2">
    <source>
        <dbReference type="ARBA" id="ARBA00008056"/>
    </source>
</evidence>
<dbReference type="Pfam" id="PF14226">
    <property type="entry name" value="DIOX_N"/>
    <property type="match status" value="2"/>
</dbReference>
<dbReference type="SUPFAM" id="SSF51197">
    <property type="entry name" value="Clavaminate synthase-like"/>
    <property type="match status" value="2"/>
</dbReference>
<dbReference type="InterPro" id="IPR005123">
    <property type="entry name" value="Oxoglu/Fe-dep_dioxygenase_dom"/>
</dbReference>
<dbReference type="GO" id="GO:0051213">
    <property type="term" value="F:dioxygenase activity"/>
    <property type="evidence" value="ECO:0007669"/>
    <property type="project" value="UniProtKB-ARBA"/>
</dbReference>
<feature type="domain" description="Fe2OG dioxygenase" evidence="6">
    <location>
        <begin position="548"/>
        <end position="639"/>
    </location>
</feature>
<dbReference type="EMBL" id="PKMF04000458">
    <property type="protein sequence ID" value="KAK7830660.1"/>
    <property type="molecule type" value="Genomic_DNA"/>
</dbReference>
<evidence type="ECO:0000256" key="4">
    <source>
        <dbReference type="ARBA" id="ARBA00023002"/>
    </source>
</evidence>
<dbReference type="Pfam" id="PF03171">
    <property type="entry name" value="2OG-FeII_Oxy"/>
    <property type="match status" value="2"/>
</dbReference>
<comment type="caution">
    <text evidence="7">The sequence shown here is derived from an EMBL/GenBank/DDBJ whole genome shotgun (WGS) entry which is preliminary data.</text>
</comment>
<accession>A0AAW0JUQ7</accession>
<dbReference type="InterPro" id="IPR027443">
    <property type="entry name" value="IPNS-like_sf"/>
</dbReference>
<organism evidence="7 8">
    <name type="scientific">Quercus suber</name>
    <name type="common">Cork oak</name>
    <dbReference type="NCBI Taxonomy" id="58331"/>
    <lineage>
        <taxon>Eukaryota</taxon>
        <taxon>Viridiplantae</taxon>
        <taxon>Streptophyta</taxon>
        <taxon>Embryophyta</taxon>
        <taxon>Tracheophyta</taxon>
        <taxon>Spermatophyta</taxon>
        <taxon>Magnoliopsida</taxon>
        <taxon>eudicotyledons</taxon>
        <taxon>Gunneridae</taxon>
        <taxon>Pentapetalae</taxon>
        <taxon>rosids</taxon>
        <taxon>fabids</taxon>
        <taxon>Fagales</taxon>
        <taxon>Fagaceae</taxon>
        <taxon>Quercus</taxon>
    </lineage>
</organism>
<comment type="cofactor">
    <cofactor evidence="1">
        <name>Fe cation</name>
        <dbReference type="ChEBI" id="CHEBI:24875"/>
    </cofactor>
</comment>
<dbReference type="AlphaFoldDB" id="A0AAW0JUQ7"/>
<dbReference type="Gene3D" id="2.60.120.330">
    <property type="entry name" value="B-lactam Antibiotic, Isopenicillin N Synthase, Chain"/>
    <property type="match status" value="2"/>
</dbReference>
<evidence type="ECO:0000259" key="6">
    <source>
        <dbReference type="PROSITE" id="PS51471"/>
    </source>
</evidence>
<keyword evidence="3" id="KW-0479">Metal-binding</keyword>
<dbReference type="PROSITE" id="PS51471">
    <property type="entry name" value="FE2OG_OXY"/>
    <property type="match status" value="2"/>
</dbReference>
<evidence type="ECO:0000313" key="7">
    <source>
        <dbReference type="EMBL" id="KAK7830660.1"/>
    </source>
</evidence>
<keyword evidence="8" id="KW-1185">Reference proteome</keyword>
<evidence type="ECO:0000256" key="3">
    <source>
        <dbReference type="ARBA" id="ARBA00022723"/>
    </source>
</evidence>
<name>A0AAW0JUQ7_QUESU</name>
<comment type="similarity">
    <text evidence="2">Belongs to the iron/ascorbate-dependent oxidoreductase family.</text>
</comment>
<dbReference type="InterPro" id="IPR026992">
    <property type="entry name" value="DIOX_N"/>
</dbReference>
<dbReference type="InterPro" id="IPR044861">
    <property type="entry name" value="IPNS-like_FE2OG_OXY"/>
</dbReference>
<evidence type="ECO:0000313" key="8">
    <source>
        <dbReference type="Proteomes" id="UP000237347"/>
    </source>
</evidence>
<protein>
    <submittedName>
        <fullName evidence="7">1-aminocyclopropane-1-carboxylate oxidase like protein 3</fullName>
    </submittedName>
</protein>
<proteinExistence type="inferred from homology"/>
<sequence length="700" mass="78764">MVITVAGESLTGNPTNYDRLQELKAFDDSKSGVKGLVDAGITKIPRIFVRPPEDLAAHNPNSGEPTDIHFTIPVIDLGGRRADAVDGVRRAAEDVGFFQVMNHGIAERVLEEMLEAARGFHELPREVKAEYHTRELMKKVKFGSNFDLYKSRFANWRDSLFCVSLLQVLMACMLWKIKIGFIDKFVVLYMFVHLLCRDITIEYSNQVHKLGITLFEMLSEALGLKSDQLIGLDCAKGHVILSHYYPACPEPELTMGTTQHSDPDFLTILLQDHIGGLQVLYQNRWIDVPPVPGALVLISNDRFKSVEHQVLANHMGPRVSIACFFTPHLHPSTIIYGPIKELLSEDNPPVYRETSVRDFAFDDSKSGVKGIVDAGVTKIPRIFVRPPEDRATGEPTDTHFTIPVIDLGGRRADAVDGVRRAAEEVGFFHLVNHGIAERVLEEMLKAARGFHELPREVKAEYYTRELTKKVKFRSNFDLYKSRFANWRDSLYCVMGPDPLDPRELPLVCRDITIEYSNQVHKLGITLFGILSEALGLKSDQLIGLECAKGHVILSHYYPACPEPELTMGTTQHSDPDFLTILLQDHIGGLQVLYQNRWIDVPPVPGALVLISNDRFKSVEHQVLANHMGPRLSIACFFIPHIYPSTIIYGPIKELLSEDNPPVYRETSVQDFIAYYDEKGLGGNSALTHFKLQKGNQEMRG</sequence>
<gene>
    <name evidence="7" type="ORF">CFP56_028057</name>
</gene>
<dbReference type="GO" id="GO:0046872">
    <property type="term" value="F:metal ion binding"/>
    <property type="evidence" value="ECO:0007669"/>
    <property type="project" value="UniProtKB-KW"/>
</dbReference>
<feature type="domain" description="Fe2OG dioxygenase" evidence="6">
    <location>
        <begin position="236"/>
        <end position="327"/>
    </location>
</feature>
<dbReference type="Proteomes" id="UP000237347">
    <property type="component" value="Unassembled WGS sequence"/>
</dbReference>
<reference evidence="7 8" key="1">
    <citation type="journal article" date="2018" name="Sci. Data">
        <title>The draft genome sequence of cork oak.</title>
        <authorList>
            <person name="Ramos A.M."/>
            <person name="Usie A."/>
            <person name="Barbosa P."/>
            <person name="Barros P.M."/>
            <person name="Capote T."/>
            <person name="Chaves I."/>
            <person name="Simoes F."/>
            <person name="Abreu I."/>
            <person name="Carrasquinho I."/>
            <person name="Faro C."/>
            <person name="Guimaraes J.B."/>
            <person name="Mendonca D."/>
            <person name="Nobrega F."/>
            <person name="Rodrigues L."/>
            <person name="Saibo N.J.M."/>
            <person name="Varela M.C."/>
            <person name="Egas C."/>
            <person name="Matos J."/>
            <person name="Miguel C.M."/>
            <person name="Oliveira M.M."/>
            <person name="Ricardo C.P."/>
            <person name="Goncalves S."/>
        </authorList>
    </citation>
    <scope>NUCLEOTIDE SEQUENCE [LARGE SCALE GENOMIC DNA]</scope>
    <source>
        <strain evidence="8">cv. HL8</strain>
    </source>
</reference>
<keyword evidence="4" id="KW-0560">Oxidoreductase</keyword>
<evidence type="ECO:0000256" key="1">
    <source>
        <dbReference type="ARBA" id="ARBA00001962"/>
    </source>
</evidence>
<dbReference type="PANTHER" id="PTHR10209">
    <property type="entry name" value="OXIDOREDUCTASE, 2OG-FE II OXYGENASE FAMILY PROTEIN"/>
    <property type="match status" value="1"/>
</dbReference>